<dbReference type="SUPFAM" id="SSF103473">
    <property type="entry name" value="MFS general substrate transporter"/>
    <property type="match status" value="1"/>
</dbReference>
<sequence>MTQHNKNINKPPLGVSLVFYLLGNATLLPWNFLITAESYWQYKVRDVTLGDEWNSPNATLTSLQISFTPTLIIIANVCSTAFFIITSTLIWKISERVRIGWSLVVALLCMLLTTVLTLINSDSWQTLFFVITMVIVAFLNASIAVTLGSCCGLAGIFPDSCMTSWISGQALAGVLSSLARLVSLGVGGEAMDPAISGLIYFLLADAFLSVTIAGYMALRKTSYYVKVKEEVEKAADTQNTQNTHQQGSNRNRRDLRAYLAVLSKIWPMGTTQAITLAITISVFPAVVVYITSSLPDETRWTQVFYQPTITFLLFNVGDFMGREMSRLVKWPGPRGWLLHVLGVGRVVFVLLLLLCYGHNKTFPTLFYHDAYYIIINSLFSFTNGYIITLTYIYYTEFLDPCEYEMGGGIMVALSGIGVIIGSLVSPGLVKLWGPV</sequence>
<dbReference type="PRINTS" id="PR01130">
    <property type="entry name" value="DERENTRNSPRT"/>
</dbReference>
<dbReference type="EMBL" id="JAWQEG010003103">
    <property type="protein sequence ID" value="KAK3867927.1"/>
    <property type="molecule type" value="Genomic_DNA"/>
</dbReference>
<gene>
    <name evidence="8" type="ORF">Pcinc_026654</name>
</gene>
<keyword evidence="9" id="KW-1185">Reference proteome</keyword>
<accession>A0AAE1F621</accession>
<evidence type="ECO:0000256" key="1">
    <source>
        <dbReference type="ARBA" id="ARBA00004141"/>
    </source>
</evidence>
<feature type="transmembrane region" description="Helical" evidence="7">
    <location>
        <begin position="127"/>
        <end position="157"/>
    </location>
</feature>
<comment type="subcellular location">
    <subcellularLocation>
        <location evidence="1">Membrane</location>
        <topology evidence="1">Multi-pass membrane protein</topology>
    </subcellularLocation>
</comment>
<evidence type="ECO:0000256" key="6">
    <source>
        <dbReference type="ARBA" id="ARBA00023136"/>
    </source>
</evidence>
<evidence type="ECO:0000256" key="5">
    <source>
        <dbReference type="ARBA" id="ARBA00022989"/>
    </source>
</evidence>
<feature type="transmembrane region" description="Helical" evidence="7">
    <location>
        <begin position="70"/>
        <end position="91"/>
    </location>
</feature>
<feature type="transmembrane region" description="Helical" evidence="7">
    <location>
        <begin position="273"/>
        <end position="292"/>
    </location>
</feature>
<feature type="transmembrane region" description="Helical" evidence="7">
    <location>
        <begin position="406"/>
        <end position="429"/>
    </location>
</feature>
<protein>
    <recommendedName>
        <fullName evidence="10">Solute carrier family 29 member 3</fullName>
    </recommendedName>
</protein>
<keyword evidence="4 7" id="KW-0812">Transmembrane</keyword>
<comment type="caution">
    <text evidence="8">The sequence shown here is derived from an EMBL/GenBank/DDBJ whole genome shotgun (WGS) entry which is preliminary data.</text>
</comment>
<dbReference type="PANTHER" id="PTHR10332:SF88">
    <property type="entry name" value="EQUILIBRATIVE NUCLEOSIDE TRANSPORTER 1, ISOFORM A"/>
    <property type="match status" value="1"/>
</dbReference>
<evidence type="ECO:0000313" key="8">
    <source>
        <dbReference type="EMBL" id="KAK3867927.1"/>
    </source>
</evidence>
<dbReference type="PIRSF" id="PIRSF016379">
    <property type="entry name" value="ENT"/>
    <property type="match status" value="1"/>
</dbReference>
<dbReference type="PANTHER" id="PTHR10332">
    <property type="entry name" value="EQUILIBRATIVE NUCLEOSIDE TRANSPORTER"/>
    <property type="match status" value="1"/>
</dbReference>
<dbReference type="Gene3D" id="1.20.1250.20">
    <property type="entry name" value="MFS general substrate transporter like domains"/>
    <property type="match status" value="1"/>
</dbReference>
<keyword evidence="6 7" id="KW-0472">Membrane</keyword>
<keyword evidence="5 7" id="KW-1133">Transmembrane helix</keyword>
<evidence type="ECO:0000256" key="3">
    <source>
        <dbReference type="ARBA" id="ARBA00022448"/>
    </source>
</evidence>
<evidence type="ECO:0000256" key="4">
    <source>
        <dbReference type="ARBA" id="ARBA00022692"/>
    </source>
</evidence>
<feature type="transmembrane region" description="Helical" evidence="7">
    <location>
        <begin position="103"/>
        <end position="121"/>
    </location>
</feature>
<dbReference type="InterPro" id="IPR002259">
    <property type="entry name" value="Eqnu_transpt"/>
</dbReference>
<evidence type="ECO:0000313" key="9">
    <source>
        <dbReference type="Proteomes" id="UP001286313"/>
    </source>
</evidence>
<feature type="transmembrane region" description="Helical" evidence="7">
    <location>
        <begin position="12"/>
        <end position="33"/>
    </location>
</feature>
<keyword evidence="3" id="KW-0813">Transport</keyword>
<comment type="similarity">
    <text evidence="2">Belongs to the SLC29A/ENT transporter (TC 2.A.57) family.</text>
</comment>
<feature type="transmembrane region" description="Helical" evidence="7">
    <location>
        <begin position="169"/>
        <end position="186"/>
    </location>
</feature>
<feature type="transmembrane region" description="Helical" evidence="7">
    <location>
        <begin position="198"/>
        <end position="218"/>
    </location>
</feature>
<dbReference type="Proteomes" id="UP001286313">
    <property type="component" value="Unassembled WGS sequence"/>
</dbReference>
<dbReference type="Pfam" id="PF01733">
    <property type="entry name" value="Nucleoside_tran"/>
    <property type="match status" value="1"/>
</dbReference>
<evidence type="ECO:0000256" key="7">
    <source>
        <dbReference type="SAM" id="Phobius"/>
    </source>
</evidence>
<dbReference type="AlphaFoldDB" id="A0AAE1F621"/>
<proteinExistence type="inferred from homology"/>
<name>A0AAE1F621_PETCI</name>
<feature type="transmembrane region" description="Helical" evidence="7">
    <location>
        <begin position="336"/>
        <end position="359"/>
    </location>
</feature>
<feature type="transmembrane region" description="Helical" evidence="7">
    <location>
        <begin position="371"/>
        <end position="394"/>
    </location>
</feature>
<organism evidence="8 9">
    <name type="scientific">Petrolisthes cinctipes</name>
    <name type="common">Flat porcelain crab</name>
    <dbReference type="NCBI Taxonomy" id="88211"/>
    <lineage>
        <taxon>Eukaryota</taxon>
        <taxon>Metazoa</taxon>
        <taxon>Ecdysozoa</taxon>
        <taxon>Arthropoda</taxon>
        <taxon>Crustacea</taxon>
        <taxon>Multicrustacea</taxon>
        <taxon>Malacostraca</taxon>
        <taxon>Eumalacostraca</taxon>
        <taxon>Eucarida</taxon>
        <taxon>Decapoda</taxon>
        <taxon>Pleocyemata</taxon>
        <taxon>Anomura</taxon>
        <taxon>Galatheoidea</taxon>
        <taxon>Porcellanidae</taxon>
        <taxon>Petrolisthes</taxon>
    </lineage>
</organism>
<evidence type="ECO:0008006" key="10">
    <source>
        <dbReference type="Google" id="ProtNLM"/>
    </source>
</evidence>
<dbReference type="GO" id="GO:0005337">
    <property type="term" value="F:nucleoside transmembrane transporter activity"/>
    <property type="evidence" value="ECO:0007669"/>
    <property type="project" value="InterPro"/>
</dbReference>
<evidence type="ECO:0000256" key="2">
    <source>
        <dbReference type="ARBA" id="ARBA00007965"/>
    </source>
</evidence>
<dbReference type="InterPro" id="IPR036259">
    <property type="entry name" value="MFS_trans_sf"/>
</dbReference>
<dbReference type="GO" id="GO:0005886">
    <property type="term" value="C:plasma membrane"/>
    <property type="evidence" value="ECO:0007669"/>
    <property type="project" value="TreeGrafter"/>
</dbReference>
<reference evidence="8" key="1">
    <citation type="submission" date="2023-10" db="EMBL/GenBank/DDBJ databases">
        <title>Genome assemblies of two species of porcelain crab, Petrolisthes cinctipes and Petrolisthes manimaculis (Anomura: Porcellanidae).</title>
        <authorList>
            <person name="Angst P."/>
        </authorList>
    </citation>
    <scope>NUCLEOTIDE SEQUENCE</scope>
    <source>
        <strain evidence="8">PB745_01</strain>
        <tissue evidence="8">Gill</tissue>
    </source>
</reference>